<dbReference type="PANTHER" id="PTHR47505:SF1">
    <property type="entry name" value="DNA UTILIZATION PROTEIN YHGH"/>
    <property type="match status" value="1"/>
</dbReference>
<dbReference type="InterPro" id="IPR051910">
    <property type="entry name" value="ComF/GntX_DNA_util-trans"/>
</dbReference>
<organism evidence="3 4">
    <name type="scientific">Sphingobacterium yanglingense</name>
    <dbReference type="NCBI Taxonomy" id="1437280"/>
    <lineage>
        <taxon>Bacteria</taxon>
        <taxon>Pseudomonadati</taxon>
        <taxon>Bacteroidota</taxon>
        <taxon>Sphingobacteriia</taxon>
        <taxon>Sphingobacteriales</taxon>
        <taxon>Sphingobacteriaceae</taxon>
        <taxon>Sphingobacterium</taxon>
    </lineage>
</organism>
<evidence type="ECO:0000259" key="2">
    <source>
        <dbReference type="Pfam" id="PF00156"/>
    </source>
</evidence>
<dbReference type="InterPro" id="IPR000836">
    <property type="entry name" value="PRTase_dom"/>
</dbReference>
<comment type="similarity">
    <text evidence="1">Belongs to the ComF/GntX family.</text>
</comment>
<dbReference type="RefSeq" id="WP_133586747.1">
    <property type="nucleotide sequence ID" value="NZ_SNYV01000020.1"/>
</dbReference>
<dbReference type="EMBL" id="SNYV01000020">
    <property type="protein sequence ID" value="TDQ72153.1"/>
    <property type="molecule type" value="Genomic_DNA"/>
</dbReference>
<dbReference type="PANTHER" id="PTHR47505">
    <property type="entry name" value="DNA UTILIZATION PROTEIN YHGH"/>
    <property type="match status" value="1"/>
</dbReference>
<gene>
    <name evidence="3" type="ORF">CLV99_4616</name>
</gene>
<dbReference type="InterPro" id="IPR029057">
    <property type="entry name" value="PRTase-like"/>
</dbReference>
<reference evidence="3 4" key="1">
    <citation type="submission" date="2019-03" db="EMBL/GenBank/DDBJ databases">
        <title>Genomic Encyclopedia of Archaeal and Bacterial Type Strains, Phase II (KMG-II): from individual species to whole genera.</title>
        <authorList>
            <person name="Goeker M."/>
        </authorList>
    </citation>
    <scope>NUCLEOTIDE SEQUENCE [LARGE SCALE GENOMIC DNA]</scope>
    <source>
        <strain evidence="3 4">DSM 28353</strain>
    </source>
</reference>
<keyword evidence="4" id="KW-1185">Reference proteome</keyword>
<proteinExistence type="inferred from homology"/>
<sequence>MNITHFVRDLLHVLLPNLCLACDTALFAHESIVCTECLYHLPLTDFHHDVNNETARQLWGKLDFEVAMSMLYLSKNSRVERLIHQLKYGNKPQIGRFLGKMYGRIINDIAKDQGFDMLVAIPIHNRKRRERGYNQAFQFGIGLSESLGIPVHENVLKRKVYNISQTKKSRSERYENVEGVFSVNPRYSMLQDKHVALVDDILTTGATLSEAGRILKLSGAKVSVLTIARA</sequence>
<evidence type="ECO:0000313" key="4">
    <source>
        <dbReference type="Proteomes" id="UP000295292"/>
    </source>
</evidence>
<name>A0A4R6WB06_9SPHI</name>
<dbReference type="Gene3D" id="3.40.50.2020">
    <property type="match status" value="1"/>
</dbReference>
<comment type="caution">
    <text evidence="3">The sequence shown here is derived from an EMBL/GenBank/DDBJ whole genome shotgun (WGS) entry which is preliminary data.</text>
</comment>
<feature type="domain" description="Phosphoribosyltransferase" evidence="2">
    <location>
        <begin position="162"/>
        <end position="221"/>
    </location>
</feature>
<dbReference type="OrthoDB" id="9779910at2"/>
<accession>A0A4R6WB06</accession>
<protein>
    <submittedName>
        <fullName evidence="3">ComF family protein</fullName>
    </submittedName>
</protein>
<dbReference type="AlphaFoldDB" id="A0A4R6WB06"/>
<dbReference type="CDD" id="cd06223">
    <property type="entry name" value="PRTases_typeI"/>
    <property type="match status" value="1"/>
</dbReference>
<dbReference type="SUPFAM" id="SSF53271">
    <property type="entry name" value="PRTase-like"/>
    <property type="match status" value="1"/>
</dbReference>
<dbReference type="Pfam" id="PF00156">
    <property type="entry name" value="Pribosyltran"/>
    <property type="match status" value="1"/>
</dbReference>
<evidence type="ECO:0000313" key="3">
    <source>
        <dbReference type="EMBL" id="TDQ72153.1"/>
    </source>
</evidence>
<dbReference type="Proteomes" id="UP000295292">
    <property type="component" value="Unassembled WGS sequence"/>
</dbReference>
<evidence type="ECO:0000256" key="1">
    <source>
        <dbReference type="ARBA" id="ARBA00008007"/>
    </source>
</evidence>